<dbReference type="AlphaFoldDB" id="A0A2S2CML2"/>
<organism evidence="1 2">
    <name type="scientific">Azospirillum thermophilum</name>
    <dbReference type="NCBI Taxonomy" id="2202148"/>
    <lineage>
        <taxon>Bacteria</taxon>
        <taxon>Pseudomonadati</taxon>
        <taxon>Pseudomonadota</taxon>
        <taxon>Alphaproteobacteria</taxon>
        <taxon>Rhodospirillales</taxon>
        <taxon>Azospirillaceae</taxon>
        <taxon>Azospirillum</taxon>
    </lineage>
</organism>
<gene>
    <name evidence="1" type="ORF">DEW08_04635</name>
</gene>
<protein>
    <submittedName>
        <fullName evidence="1">Uncharacterized protein</fullName>
    </submittedName>
</protein>
<accession>A0A2S2CML2</accession>
<sequence length="330" mass="36234">MARSNDFALTYLAAHEQAGMTRINLAPIQHRIVEDPNYLFTEELQALAGHCPAHADTRKEDYEKVAINTLLALLYNDLRDHIVGRLPLDEDGHLILQNPPDSPHGGLDVADRAVLDAAPADQVVALLRDSVCHLLDAIIKEWAIKIMVEEDRCRAEGAITLLAGASFVLANALESSVLHTPSGYDMLSITKTGSHTALHVCWNLVEATPLLRPGLDAAAYDDLARRSLKQVLPLAMGSLGMLCQFMAAGRIEADDHQAIHPLRRDQSAFLFDEDKNLVVLNSDLIEPTAMPGERHYTGCPAFYANSLINVYMEIVLGVAARYGIYNRLQG</sequence>
<dbReference type="OrthoDB" id="7295565at2"/>
<dbReference type="Proteomes" id="UP000245629">
    <property type="component" value="Chromosome 1"/>
</dbReference>
<dbReference type="EMBL" id="CP029352">
    <property type="protein sequence ID" value="AWK85547.1"/>
    <property type="molecule type" value="Genomic_DNA"/>
</dbReference>
<evidence type="ECO:0000313" key="2">
    <source>
        <dbReference type="Proteomes" id="UP000245629"/>
    </source>
</evidence>
<dbReference type="KEGG" id="azz:DEW08_04635"/>
<keyword evidence="2" id="KW-1185">Reference proteome</keyword>
<name>A0A2S2CML2_9PROT</name>
<dbReference type="RefSeq" id="WP_109324864.1">
    <property type="nucleotide sequence ID" value="NZ_CP029352.1"/>
</dbReference>
<proteinExistence type="predicted"/>
<evidence type="ECO:0000313" key="1">
    <source>
        <dbReference type="EMBL" id="AWK85547.1"/>
    </source>
</evidence>
<reference evidence="2" key="1">
    <citation type="submission" date="2018-05" db="EMBL/GenBank/DDBJ databases">
        <title>Azospirillum thermophila sp. nov., a novel isolated from hot spring.</title>
        <authorList>
            <person name="Zhao Z."/>
        </authorList>
    </citation>
    <scope>NUCLEOTIDE SEQUENCE [LARGE SCALE GENOMIC DNA]</scope>
    <source>
        <strain evidence="2">CFH 70021</strain>
    </source>
</reference>